<dbReference type="Proteomes" id="UP000265768">
    <property type="component" value="Unassembled WGS sequence"/>
</dbReference>
<evidence type="ECO:0000313" key="12">
    <source>
        <dbReference type="EMBL" id="RJL22538.1"/>
    </source>
</evidence>
<name>A0A3A4AAT6_9ACTN</name>
<feature type="binding site" evidence="9">
    <location>
        <position position="297"/>
    </location>
    <ligand>
        <name>substrate</name>
    </ligand>
</feature>
<keyword evidence="3" id="KW-0285">Flavoprotein</keyword>
<dbReference type="AlphaFoldDB" id="A0A3A4AAT6"/>
<dbReference type="Gene3D" id="3.20.20.220">
    <property type="match status" value="1"/>
</dbReference>
<feature type="domain" description="Proline dehydrogenase" evidence="11">
    <location>
        <begin position="43"/>
        <end position="307"/>
    </location>
</feature>
<dbReference type="GO" id="GO:0010133">
    <property type="term" value="P:L-proline catabolic process to L-glutamate"/>
    <property type="evidence" value="ECO:0007669"/>
    <property type="project" value="UniProtKB-UniPathway"/>
</dbReference>
<keyword evidence="6" id="KW-0560">Oxidoreductase</keyword>
<accession>A0A3A4AAT6</accession>
<dbReference type="PANTHER" id="PTHR13914">
    <property type="entry name" value="PROLINE OXIDASE"/>
    <property type="match status" value="1"/>
</dbReference>
<sequence length="316" mass="34246">MLRRTLLAASRSPRLERAARTAPVARSVVRRYVAGDRAGDALRVTRELCSAGLRVTIDNLGEDVTERAHAERTAHEYVALLRRIAEDGLAPWAEVSVKLSALGQKLGGNGAAPSPDGEKIALDNAARICAAAEAAGTTVTLDMEDHETVDSTLGILAQLRVDHPRTGAVIQSYLRRSEGDCLALAGPGSRVRLCKGAYDAPASAAFTRRRDIDLSYARCLRVLMNGRGHPMVATHDPRLIDLAVALAALGGRDPGTYELQMLYGVRPRAQARLAAEGQRVRVYVPYGDDWYGYLVRRLAERPANLAFFLRSLLGRG</sequence>
<dbReference type="PANTHER" id="PTHR13914:SF0">
    <property type="entry name" value="PROLINE DEHYDROGENASE 1, MITOCHONDRIAL"/>
    <property type="match status" value="1"/>
</dbReference>
<evidence type="ECO:0000256" key="9">
    <source>
        <dbReference type="PIRSR" id="PIRSR000196-1"/>
    </source>
</evidence>
<feature type="binding site" evidence="9">
    <location>
        <position position="98"/>
    </location>
    <ligand>
        <name>substrate</name>
    </ligand>
</feature>
<comment type="catalytic activity">
    <reaction evidence="8">
        <text>L-proline + a quinone = (S)-1-pyrroline-5-carboxylate + a quinol + H(+)</text>
        <dbReference type="Rhea" id="RHEA:23784"/>
        <dbReference type="ChEBI" id="CHEBI:15378"/>
        <dbReference type="ChEBI" id="CHEBI:17388"/>
        <dbReference type="ChEBI" id="CHEBI:24646"/>
        <dbReference type="ChEBI" id="CHEBI:60039"/>
        <dbReference type="ChEBI" id="CHEBI:132124"/>
        <dbReference type="EC" id="1.5.5.2"/>
    </reaction>
</comment>
<reference evidence="12 13" key="1">
    <citation type="submission" date="2018-09" db="EMBL/GenBank/DDBJ databases">
        <title>YIM 75507 draft genome.</title>
        <authorList>
            <person name="Tang S."/>
            <person name="Feng Y."/>
        </authorList>
    </citation>
    <scope>NUCLEOTIDE SEQUENCE [LARGE SCALE GENOMIC DNA]</scope>
    <source>
        <strain evidence="12 13">YIM 75507</strain>
    </source>
</reference>
<dbReference type="InterPro" id="IPR029041">
    <property type="entry name" value="FAD-linked_oxidoreductase-like"/>
</dbReference>
<evidence type="ECO:0000256" key="10">
    <source>
        <dbReference type="PIRSR" id="PIRSR000196-2"/>
    </source>
</evidence>
<organism evidence="12 13">
    <name type="scientific">Bailinhaonella thermotolerans</name>
    <dbReference type="NCBI Taxonomy" id="1070861"/>
    <lineage>
        <taxon>Bacteria</taxon>
        <taxon>Bacillati</taxon>
        <taxon>Actinomycetota</taxon>
        <taxon>Actinomycetes</taxon>
        <taxon>Streptosporangiales</taxon>
        <taxon>Streptosporangiaceae</taxon>
        <taxon>Bailinhaonella</taxon>
    </lineage>
</organism>
<feature type="binding site" evidence="10">
    <location>
        <position position="143"/>
    </location>
    <ligand>
        <name>FAD</name>
        <dbReference type="ChEBI" id="CHEBI:57692"/>
    </ligand>
</feature>
<dbReference type="RefSeq" id="WP_119930994.1">
    <property type="nucleotide sequence ID" value="NZ_QZEY01000022.1"/>
</dbReference>
<evidence type="ECO:0000256" key="1">
    <source>
        <dbReference type="ARBA" id="ARBA00004739"/>
    </source>
</evidence>
<keyword evidence="7" id="KW-0642">Proline metabolism</keyword>
<dbReference type="GO" id="GO:0004657">
    <property type="term" value="F:proline dehydrogenase activity"/>
    <property type="evidence" value="ECO:0007669"/>
    <property type="project" value="UniProtKB-EC"/>
</dbReference>
<keyword evidence="4 10" id="KW-0547">Nucleotide-binding</keyword>
<dbReference type="PIRSF" id="PIRSF000196">
    <property type="entry name" value="Pro_dehydrog"/>
    <property type="match status" value="1"/>
</dbReference>
<protein>
    <recommendedName>
        <fullName evidence="2">proline dehydrogenase</fullName>
        <ecNumber evidence="2">1.5.5.2</ecNumber>
    </recommendedName>
</protein>
<keyword evidence="5 10" id="KW-0274">FAD</keyword>
<evidence type="ECO:0000256" key="5">
    <source>
        <dbReference type="ARBA" id="ARBA00022827"/>
    </source>
</evidence>
<comment type="caution">
    <text evidence="12">The sequence shown here is derived from an EMBL/GenBank/DDBJ whole genome shotgun (WGS) entry which is preliminary data.</text>
</comment>
<dbReference type="SUPFAM" id="SSF51730">
    <property type="entry name" value="FAD-linked oxidoreductase"/>
    <property type="match status" value="1"/>
</dbReference>
<evidence type="ECO:0000256" key="2">
    <source>
        <dbReference type="ARBA" id="ARBA00012695"/>
    </source>
</evidence>
<evidence type="ECO:0000256" key="8">
    <source>
        <dbReference type="ARBA" id="ARBA00048779"/>
    </source>
</evidence>
<evidence type="ECO:0000313" key="13">
    <source>
        <dbReference type="Proteomes" id="UP000265768"/>
    </source>
</evidence>
<feature type="binding site" evidence="9">
    <location>
        <position position="296"/>
    </location>
    <ligand>
        <name>substrate</name>
    </ligand>
</feature>
<evidence type="ECO:0000256" key="3">
    <source>
        <dbReference type="ARBA" id="ARBA00022630"/>
    </source>
</evidence>
<feature type="binding site" evidence="10">
    <location>
        <position position="171"/>
    </location>
    <ligand>
        <name>FAD</name>
        <dbReference type="ChEBI" id="CHEBI:57692"/>
    </ligand>
</feature>
<dbReference type="Pfam" id="PF01619">
    <property type="entry name" value="Pro_dh"/>
    <property type="match status" value="1"/>
</dbReference>
<gene>
    <name evidence="12" type="ORF">D5H75_35570</name>
</gene>
<dbReference type="EMBL" id="QZEY01000022">
    <property type="protein sequence ID" value="RJL22538.1"/>
    <property type="molecule type" value="Genomic_DNA"/>
</dbReference>
<dbReference type="InterPro" id="IPR015659">
    <property type="entry name" value="Proline_oxidase"/>
</dbReference>
<evidence type="ECO:0000256" key="4">
    <source>
        <dbReference type="ARBA" id="ARBA00022741"/>
    </source>
</evidence>
<feature type="binding site" evidence="10">
    <location>
        <begin position="234"/>
        <end position="235"/>
    </location>
    <ligand>
        <name>FAD</name>
        <dbReference type="ChEBI" id="CHEBI:57692"/>
    </ligand>
</feature>
<dbReference type="EC" id="1.5.5.2" evidence="2"/>
<evidence type="ECO:0000259" key="11">
    <source>
        <dbReference type="Pfam" id="PF01619"/>
    </source>
</evidence>
<dbReference type="OrthoDB" id="9773461at2"/>
<keyword evidence="13" id="KW-1185">Reference proteome</keyword>
<feature type="binding site" evidence="10">
    <location>
        <begin position="195"/>
        <end position="197"/>
    </location>
    <ligand>
        <name>FAD</name>
        <dbReference type="ChEBI" id="CHEBI:57692"/>
    </ligand>
</feature>
<dbReference type="GO" id="GO:0000166">
    <property type="term" value="F:nucleotide binding"/>
    <property type="evidence" value="ECO:0007669"/>
    <property type="project" value="UniProtKB-KW"/>
</dbReference>
<dbReference type="InterPro" id="IPR008219">
    <property type="entry name" value="PRODH_bac_arc"/>
</dbReference>
<dbReference type="InterPro" id="IPR002872">
    <property type="entry name" value="Proline_DH_dom"/>
</dbReference>
<evidence type="ECO:0000256" key="6">
    <source>
        <dbReference type="ARBA" id="ARBA00023002"/>
    </source>
</evidence>
<comment type="pathway">
    <text evidence="1">Amino-acid degradation; L-proline degradation into L-glutamate; L-glutamate from L-proline: step 1/2.</text>
</comment>
<proteinExistence type="predicted"/>
<comment type="cofactor">
    <cofactor evidence="10">
        <name>FAD</name>
        <dbReference type="ChEBI" id="CHEBI:57692"/>
    </cofactor>
    <text evidence="10">Binds 1 FAD per subunit.</text>
</comment>
<dbReference type="UniPathway" id="UPA00261">
    <property type="reaction ID" value="UER00373"/>
</dbReference>
<evidence type="ECO:0000256" key="7">
    <source>
        <dbReference type="ARBA" id="ARBA00023062"/>
    </source>
</evidence>